<evidence type="ECO:0000259" key="1">
    <source>
        <dbReference type="Pfam" id="PF02721"/>
    </source>
</evidence>
<dbReference type="CDD" id="cd04481">
    <property type="entry name" value="RPA1_DBD_B_like"/>
    <property type="match status" value="1"/>
</dbReference>
<dbReference type="CDD" id="cd04480">
    <property type="entry name" value="RPA1_DBD_A_like"/>
    <property type="match status" value="1"/>
</dbReference>
<evidence type="ECO:0000313" key="2">
    <source>
        <dbReference type="EMBL" id="RID40558.1"/>
    </source>
</evidence>
<gene>
    <name evidence="2" type="ORF">BRARA_J00594</name>
</gene>
<name>A0A397XK10_BRACM</name>
<dbReference type="InterPro" id="IPR012340">
    <property type="entry name" value="NA-bd_OB-fold"/>
</dbReference>
<evidence type="ECO:0000313" key="3">
    <source>
        <dbReference type="Proteomes" id="UP000264353"/>
    </source>
</evidence>
<dbReference type="AlphaFoldDB" id="A0A397XK10"/>
<proteinExistence type="predicted"/>
<reference evidence="2 3" key="1">
    <citation type="submission" date="2018-06" db="EMBL/GenBank/DDBJ databases">
        <title>WGS assembly of Brassica rapa FPsc.</title>
        <authorList>
            <person name="Bowman J."/>
            <person name="Kohchi T."/>
            <person name="Yamato K."/>
            <person name="Jenkins J."/>
            <person name="Shu S."/>
            <person name="Ishizaki K."/>
            <person name="Yamaoka S."/>
            <person name="Nishihama R."/>
            <person name="Nakamura Y."/>
            <person name="Berger F."/>
            <person name="Adam C."/>
            <person name="Aki S."/>
            <person name="Althoff F."/>
            <person name="Araki T."/>
            <person name="Arteaga-Vazquez M."/>
            <person name="Balasubrmanian S."/>
            <person name="Bauer D."/>
            <person name="Boehm C."/>
            <person name="Briginshaw L."/>
            <person name="Caballero-Perez J."/>
            <person name="Catarino B."/>
            <person name="Chen F."/>
            <person name="Chiyoda S."/>
            <person name="Chovatia M."/>
            <person name="Davies K."/>
            <person name="Delmans M."/>
            <person name="Demura T."/>
            <person name="Dierschke T."/>
            <person name="Dolan L."/>
            <person name="Dorantes-Acosta A."/>
            <person name="Eklund D."/>
            <person name="Florent S."/>
            <person name="Flores-Sandoval E."/>
            <person name="Fujiyama A."/>
            <person name="Fukuzawa H."/>
            <person name="Galik B."/>
            <person name="Grimanelli D."/>
            <person name="Grimwood J."/>
            <person name="Grossniklaus U."/>
            <person name="Hamada T."/>
            <person name="Haseloff J."/>
            <person name="Hetherington A."/>
            <person name="Higo A."/>
            <person name="Hirakawa Y."/>
            <person name="Hundley H."/>
            <person name="Ikeda Y."/>
            <person name="Inoue K."/>
            <person name="Inoue S."/>
            <person name="Ishida S."/>
            <person name="Jia Q."/>
            <person name="Kakita M."/>
            <person name="Kanazawa T."/>
            <person name="Kawai Y."/>
            <person name="Kawashima T."/>
            <person name="Kennedy M."/>
            <person name="Kinose K."/>
            <person name="Kinoshita T."/>
            <person name="Kohara Y."/>
            <person name="Koide E."/>
            <person name="Komatsu K."/>
            <person name="Kopischke S."/>
            <person name="Kubo M."/>
            <person name="Kyozuka J."/>
            <person name="Lagercrantz U."/>
            <person name="Lin S."/>
            <person name="Lindquist E."/>
            <person name="Lipzen A."/>
            <person name="Lu C."/>
            <person name="Luna E."/>
            <person name="Martienssen R."/>
            <person name="Minamino N."/>
            <person name="Mizutani M."/>
            <person name="Mizutani M."/>
            <person name="Mochizuki N."/>
            <person name="Monte I."/>
            <person name="Mosher R."/>
            <person name="Nagasaki H."/>
            <person name="Nakagami H."/>
            <person name="Naramoto S."/>
            <person name="Nishitani K."/>
            <person name="Ohtani M."/>
            <person name="Okamoto T."/>
            <person name="Okumura M."/>
            <person name="Phillips J."/>
            <person name="Pollak B."/>
            <person name="Reinders A."/>
            <person name="Roevekamp M."/>
            <person name="Sano R."/>
            <person name="Sawa S."/>
            <person name="Schmid M."/>
            <person name="Shirakawa M."/>
            <person name="Solano R."/>
            <person name="Spunde A."/>
            <person name="Suetsugu N."/>
            <person name="Sugano S."/>
            <person name="Sugiyama A."/>
            <person name="Sun R."/>
            <person name="Suzuki Y."/>
            <person name="Takenaka M."/>
            <person name="Takezawa D."/>
            <person name="Tomogane H."/>
            <person name="Tsuzuki M."/>
            <person name="Ueda T."/>
            <person name="Umeda M."/>
            <person name="Ward J."/>
            <person name="Watanabe Y."/>
            <person name="Yazaki K."/>
            <person name="Yokoyama R."/>
            <person name="Yoshitake Y."/>
            <person name="Yotsui I."/>
            <person name="Zachgo S."/>
            <person name="Schmutz J."/>
        </authorList>
    </citation>
    <scope>NUCLEOTIDE SEQUENCE [LARGE SCALE GENOMIC DNA]</scope>
    <source>
        <strain evidence="3">cv. B-3</strain>
    </source>
</reference>
<dbReference type="Proteomes" id="UP000264353">
    <property type="component" value="Chromosome A10"/>
</dbReference>
<organism evidence="2 3">
    <name type="scientific">Brassica campestris</name>
    <name type="common">Field mustard</name>
    <dbReference type="NCBI Taxonomy" id="3711"/>
    <lineage>
        <taxon>Eukaryota</taxon>
        <taxon>Viridiplantae</taxon>
        <taxon>Streptophyta</taxon>
        <taxon>Embryophyta</taxon>
        <taxon>Tracheophyta</taxon>
        <taxon>Spermatophyta</taxon>
        <taxon>Magnoliopsida</taxon>
        <taxon>eudicotyledons</taxon>
        <taxon>Gunneridae</taxon>
        <taxon>Pentapetalae</taxon>
        <taxon>rosids</taxon>
        <taxon>malvids</taxon>
        <taxon>Brassicales</taxon>
        <taxon>Brassicaceae</taxon>
        <taxon>Brassiceae</taxon>
        <taxon>Brassica</taxon>
    </lineage>
</organism>
<dbReference type="PANTHER" id="PTHR47165">
    <property type="entry name" value="OS03G0429900 PROTEIN"/>
    <property type="match status" value="1"/>
</dbReference>
<dbReference type="InterPro" id="IPR003871">
    <property type="entry name" value="RFA1B/D_OB_1st"/>
</dbReference>
<protein>
    <recommendedName>
        <fullName evidence="1">Replication protein A 70 kDa DNA-binding subunit B/D first OB fold domain-containing protein</fullName>
    </recommendedName>
</protein>
<dbReference type="Gene3D" id="2.40.50.140">
    <property type="entry name" value="Nucleic acid-binding proteins"/>
    <property type="match status" value="2"/>
</dbReference>
<accession>A0A397XK10</accession>
<sequence length="211" mass="24025">MSSMNFIYDLKPKKSMWKIRVKVIRLWKHYSAAAGETMEMVLVDAKGDKIHASIKKELVCQFDHFFSQGCSKLIFNFSLTPSCGQPIILIKLDLLDHLRGFQPVTYRSILDGTLDPDFLVYVIGQIVEVSHVKVVSVNSKDTQKISLELRDSNDERLSMVLWGRFAVDVIICHLRFGKLKCRKDHSISNAYNVSDVSLNPSMAEVDAFIQL</sequence>
<dbReference type="SUPFAM" id="SSF50249">
    <property type="entry name" value="Nucleic acid-binding proteins"/>
    <property type="match status" value="2"/>
</dbReference>
<dbReference type="PANTHER" id="PTHR47165:SF4">
    <property type="entry name" value="OS03G0429900 PROTEIN"/>
    <property type="match status" value="1"/>
</dbReference>
<dbReference type="Pfam" id="PF02721">
    <property type="entry name" value="DUF223"/>
    <property type="match status" value="1"/>
</dbReference>
<dbReference type="EMBL" id="CM010637">
    <property type="protein sequence ID" value="RID40558.1"/>
    <property type="molecule type" value="Genomic_DNA"/>
</dbReference>
<feature type="domain" description="Replication protein A 70 kDa DNA-binding subunit B/D first OB fold" evidence="1">
    <location>
        <begin position="5"/>
        <end position="85"/>
    </location>
</feature>